<sequence>MDKGKKKLQKKEIIKVAMDYTSQNASSVFNFTLISVDRNDNRYPCWSVIFEMSNKQGDIVDGSLILGINEFGEIIYVG</sequence>
<evidence type="ECO:0000313" key="2">
    <source>
        <dbReference type="Proteomes" id="UP000078148"/>
    </source>
</evidence>
<dbReference type="RefSeq" id="WP_060532649.1">
    <property type="nucleotide sequence ID" value="NZ_CP013023.1"/>
</dbReference>
<dbReference type="AlphaFoldDB" id="A0A172ZD55"/>
<reference evidence="1 2" key="2">
    <citation type="journal article" date="2016" name="Int. J. Syst. Evol. Microbiol.">
        <title>Paenibacillus bovis sp. nov., isolated from raw yak (Bos grunniens) milk.</title>
        <authorList>
            <person name="Gao C."/>
            <person name="Han J."/>
            <person name="Liu Z."/>
            <person name="Xu X."/>
            <person name="Hang F."/>
            <person name="Wu Z."/>
        </authorList>
    </citation>
    <scope>NUCLEOTIDE SEQUENCE [LARGE SCALE GENOMIC DNA]</scope>
    <source>
        <strain evidence="1 2">BD3526</strain>
    </source>
</reference>
<accession>A0A172ZD55</accession>
<dbReference type="Proteomes" id="UP000078148">
    <property type="component" value="Chromosome"/>
</dbReference>
<proteinExistence type="predicted"/>
<evidence type="ECO:0000313" key="1">
    <source>
        <dbReference type="EMBL" id="ANF95586.1"/>
    </source>
</evidence>
<gene>
    <name evidence="1" type="ORF">AR543_05920</name>
</gene>
<dbReference type="EMBL" id="CP013023">
    <property type="protein sequence ID" value="ANF95586.1"/>
    <property type="molecule type" value="Genomic_DNA"/>
</dbReference>
<dbReference type="OrthoDB" id="2650420at2"/>
<protein>
    <submittedName>
        <fullName evidence="1">Uncharacterized protein</fullName>
    </submittedName>
</protein>
<name>A0A172ZD55_9BACL</name>
<reference evidence="2" key="1">
    <citation type="submission" date="2015-10" db="EMBL/GenBank/DDBJ databases">
        <title>Genome of Paenibacillus bovis sp. nov.</title>
        <authorList>
            <person name="Wu Z."/>
            <person name="Gao C."/>
            <person name="Liu Z."/>
            <person name="Zheng H."/>
        </authorList>
    </citation>
    <scope>NUCLEOTIDE SEQUENCE [LARGE SCALE GENOMIC DNA]</scope>
    <source>
        <strain evidence="2">BD3526</strain>
    </source>
</reference>
<keyword evidence="2" id="KW-1185">Reference proteome</keyword>
<dbReference type="KEGG" id="pbv:AR543_05920"/>
<organism evidence="1 2">
    <name type="scientific">Paenibacillus bovis</name>
    <dbReference type="NCBI Taxonomy" id="1616788"/>
    <lineage>
        <taxon>Bacteria</taxon>
        <taxon>Bacillati</taxon>
        <taxon>Bacillota</taxon>
        <taxon>Bacilli</taxon>
        <taxon>Bacillales</taxon>
        <taxon>Paenibacillaceae</taxon>
        <taxon>Paenibacillus</taxon>
    </lineage>
</organism>